<dbReference type="eggNOG" id="COG1490">
    <property type="taxonomic scope" value="Bacteria"/>
</dbReference>
<keyword evidence="4" id="KW-1185">Reference proteome</keyword>
<dbReference type="Gene3D" id="3.50.80.10">
    <property type="entry name" value="D-tyrosyl-tRNA(Tyr) deacylase"/>
    <property type="match status" value="1"/>
</dbReference>
<dbReference type="AlphaFoldDB" id="C8X2N4"/>
<sequence>MRILVQRVREARVEVSGTIEAQIGAGLLLFVGFGKQDDPDFLVSRGWLALCDKIWGLRVFPDAQGRFDLDVVQYGGGVLAVPQFTLYANCRRGRRPSFDAAAGGEAARQMFDGVCQRLEHRGGVPIGRGVFGADMEVGLTNWGPVTLWLDSLDFL</sequence>
<dbReference type="SUPFAM" id="SSF69500">
    <property type="entry name" value="DTD-like"/>
    <property type="match status" value="1"/>
</dbReference>
<dbReference type="PANTHER" id="PTHR10472:SF5">
    <property type="entry name" value="D-AMINOACYL-TRNA DEACYLASE 1"/>
    <property type="match status" value="1"/>
</dbReference>
<dbReference type="HOGENOM" id="CLU_076901_1_0_7"/>
<dbReference type="RefSeq" id="WP_015751828.1">
    <property type="nucleotide sequence ID" value="NC_013223.1"/>
</dbReference>
<dbReference type="GO" id="GO:0005737">
    <property type="term" value="C:cytoplasm"/>
    <property type="evidence" value="ECO:0007669"/>
    <property type="project" value="InterPro"/>
</dbReference>
<proteinExistence type="inferred from homology"/>
<dbReference type="InterPro" id="IPR003732">
    <property type="entry name" value="Daa-tRNA_deacyls_DTD"/>
</dbReference>
<dbReference type="EMBL" id="CP001734">
    <property type="protein sequence ID" value="ACV68681.1"/>
    <property type="molecule type" value="Genomic_DNA"/>
</dbReference>
<dbReference type="NCBIfam" id="TIGR00256">
    <property type="entry name" value="D-aminoacyl-tRNA deacylase"/>
    <property type="match status" value="1"/>
</dbReference>
<dbReference type="PANTHER" id="PTHR10472">
    <property type="entry name" value="D-TYROSYL-TRNA TYR DEACYLASE"/>
    <property type="match status" value="1"/>
</dbReference>
<dbReference type="KEGG" id="drt:Dret_1394"/>
<dbReference type="InterPro" id="IPR023509">
    <property type="entry name" value="DTD-like_sf"/>
</dbReference>
<dbReference type="Pfam" id="PF02580">
    <property type="entry name" value="Tyr_Deacylase"/>
    <property type="match status" value="1"/>
</dbReference>
<reference evidence="3 4" key="2">
    <citation type="journal article" date="2010" name="Stand. Genomic Sci.">
        <title>Complete genome sequence of Desulfohalobium retbaense type strain (HR(100)).</title>
        <authorList>
            <person name="Spring S."/>
            <person name="Nolan M."/>
            <person name="Lapidus A."/>
            <person name="Glavina Del Rio T."/>
            <person name="Copeland A."/>
            <person name="Tice H."/>
            <person name="Cheng J.F."/>
            <person name="Lucas S."/>
            <person name="Land M."/>
            <person name="Chen F."/>
            <person name="Bruce D."/>
            <person name="Goodwin L."/>
            <person name="Pitluck S."/>
            <person name="Ivanova N."/>
            <person name="Mavromatis K."/>
            <person name="Mikhailova N."/>
            <person name="Pati A."/>
            <person name="Chen A."/>
            <person name="Palaniappan K."/>
            <person name="Hauser L."/>
            <person name="Chang Y.J."/>
            <person name="Jeffries C.D."/>
            <person name="Munk C."/>
            <person name="Kiss H."/>
            <person name="Chain P."/>
            <person name="Han C."/>
            <person name="Brettin T."/>
            <person name="Detter J.C."/>
            <person name="Schuler E."/>
            <person name="Goker M."/>
            <person name="Rohde M."/>
            <person name="Bristow J."/>
            <person name="Eisen J.A."/>
            <person name="Markowitz V."/>
            <person name="Hugenholtz P."/>
            <person name="Kyrpides N.C."/>
            <person name="Klenk H.P."/>
        </authorList>
    </citation>
    <scope>NUCLEOTIDE SEQUENCE [LARGE SCALE GENOMIC DNA]</scope>
    <source>
        <strain evidence="3 4">DSM 5692</strain>
    </source>
</reference>
<dbReference type="OrthoDB" id="9801395at2"/>
<evidence type="ECO:0000313" key="3">
    <source>
        <dbReference type="EMBL" id="ACV68681.1"/>
    </source>
</evidence>
<evidence type="ECO:0000313" key="4">
    <source>
        <dbReference type="Proteomes" id="UP000001052"/>
    </source>
</evidence>
<accession>C8X2N4</accession>
<evidence type="ECO:0000256" key="2">
    <source>
        <dbReference type="ARBA" id="ARBA00033425"/>
    </source>
</evidence>
<gene>
    <name evidence="3" type="ordered locus">Dret_1394</name>
</gene>
<protein>
    <recommendedName>
        <fullName evidence="2">D-tyrosyl-tRNA(Tyr) deacylase</fullName>
    </recommendedName>
</protein>
<dbReference type="FunFam" id="3.50.80.10:FF:000001">
    <property type="entry name" value="D-aminoacyl-tRNA deacylase"/>
    <property type="match status" value="1"/>
</dbReference>
<name>C8X2N4_DESRD</name>
<dbReference type="STRING" id="485915.Dret_1394"/>
<dbReference type="Proteomes" id="UP000001052">
    <property type="component" value="Chromosome"/>
</dbReference>
<comment type="similarity">
    <text evidence="1">Belongs to the DTD family.</text>
</comment>
<evidence type="ECO:0000256" key="1">
    <source>
        <dbReference type="ARBA" id="ARBA00009673"/>
    </source>
</evidence>
<dbReference type="GO" id="GO:0051500">
    <property type="term" value="F:D-tyrosyl-tRNA(Tyr) deacylase activity"/>
    <property type="evidence" value="ECO:0007669"/>
    <property type="project" value="TreeGrafter"/>
</dbReference>
<reference evidence="4" key="1">
    <citation type="submission" date="2009-09" db="EMBL/GenBank/DDBJ databases">
        <title>The complete chromosome of Desulfohalobium retbaense DSM 5692.</title>
        <authorList>
            <consortium name="US DOE Joint Genome Institute (JGI-PGF)"/>
            <person name="Lucas S."/>
            <person name="Copeland A."/>
            <person name="Lapidus A."/>
            <person name="Glavina del Rio T."/>
            <person name="Dalin E."/>
            <person name="Tice H."/>
            <person name="Bruce D."/>
            <person name="Goodwin L."/>
            <person name="Pitluck S."/>
            <person name="Kyrpides N."/>
            <person name="Mavromatis K."/>
            <person name="Ivanova N."/>
            <person name="Mikhailova N."/>
            <person name="Munk A.C."/>
            <person name="Brettin T."/>
            <person name="Detter J.C."/>
            <person name="Han C."/>
            <person name="Tapia R."/>
            <person name="Larimer F."/>
            <person name="Land M."/>
            <person name="Hauser L."/>
            <person name="Markowitz V."/>
            <person name="Cheng J.-F."/>
            <person name="Hugenholtz P."/>
            <person name="Woyke T."/>
            <person name="Wu D."/>
            <person name="Spring S."/>
            <person name="Klenk H.-P."/>
            <person name="Eisen J.A."/>
        </authorList>
    </citation>
    <scope>NUCLEOTIDE SEQUENCE [LARGE SCALE GENOMIC DNA]</scope>
    <source>
        <strain evidence="4">DSM 5692</strain>
    </source>
</reference>
<organism evidence="3 4">
    <name type="scientific">Desulfohalobium retbaense (strain ATCC 49708 / DSM 5692 / JCM 16813 / HR100)</name>
    <dbReference type="NCBI Taxonomy" id="485915"/>
    <lineage>
        <taxon>Bacteria</taxon>
        <taxon>Pseudomonadati</taxon>
        <taxon>Thermodesulfobacteriota</taxon>
        <taxon>Desulfovibrionia</taxon>
        <taxon>Desulfovibrionales</taxon>
        <taxon>Desulfohalobiaceae</taxon>
        <taxon>Desulfohalobium</taxon>
    </lineage>
</organism>